<name>A0AAP3AHF5_MICLU</name>
<sequence>MTVPDDPEPRHRRRVFLQAQPAQRAADRAVARGHRAEVVLCRLVPETHGWEESA</sequence>
<protein>
    <submittedName>
        <fullName evidence="1">Uncharacterized protein</fullName>
    </submittedName>
</protein>
<evidence type="ECO:0000313" key="2">
    <source>
        <dbReference type="Proteomes" id="UP001205867"/>
    </source>
</evidence>
<evidence type="ECO:0000313" key="1">
    <source>
        <dbReference type="EMBL" id="MCV7627963.1"/>
    </source>
</evidence>
<comment type="caution">
    <text evidence="1">The sequence shown here is derived from an EMBL/GenBank/DDBJ whole genome shotgun (WGS) entry which is preliminary data.</text>
</comment>
<dbReference type="EMBL" id="JALXKZ020000001">
    <property type="protein sequence ID" value="MCV7627963.1"/>
    <property type="molecule type" value="Genomic_DNA"/>
</dbReference>
<reference evidence="1" key="1">
    <citation type="submission" date="2023-06" db="EMBL/GenBank/DDBJ databases">
        <title>lsaBGC provides a comprehensive framework for evolutionary analysis of biosynthetic gene clusters within focal taxa.</title>
        <authorList>
            <person name="Salamzade R."/>
            <person name="Sandstrom S."/>
            <person name="Kalan L.R."/>
        </authorList>
    </citation>
    <scope>NUCLEOTIDE SEQUENCE</scope>
    <source>
        <strain evidence="1">P3-SID899</strain>
    </source>
</reference>
<dbReference type="AlphaFoldDB" id="A0AAP3AHF5"/>
<organism evidence="1 2">
    <name type="scientific">Micrococcus luteus</name>
    <name type="common">Micrococcus lysodeikticus</name>
    <dbReference type="NCBI Taxonomy" id="1270"/>
    <lineage>
        <taxon>Bacteria</taxon>
        <taxon>Bacillati</taxon>
        <taxon>Actinomycetota</taxon>
        <taxon>Actinomycetes</taxon>
        <taxon>Micrococcales</taxon>
        <taxon>Micrococcaceae</taxon>
        <taxon>Micrococcus</taxon>
    </lineage>
</organism>
<gene>
    <name evidence="1" type="ORF">M3A82_001180</name>
</gene>
<accession>A0AAP3AHF5</accession>
<proteinExistence type="predicted"/>
<dbReference type="Proteomes" id="UP001205867">
    <property type="component" value="Unassembled WGS sequence"/>
</dbReference>